<dbReference type="InterPro" id="IPR017930">
    <property type="entry name" value="Myb_dom"/>
</dbReference>
<dbReference type="AlphaFoldDB" id="A0AAD3XXM0"/>
<evidence type="ECO:0000256" key="4">
    <source>
        <dbReference type="ARBA" id="ARBA00023242"/>
    </source>
</evidence>
<keyword evidence="3" id="KW-0238">DNA-binding</keyword>
<dbReference type="SMART" id="SM00717">
    <property type="entry name" value="SANT"/>
    <property type="match status" value="2"/>
</dbReference>
<feature type="region of interest" description="Disordered" evidence="5">
    <location>
        <begin position="338"/>
        <end position="372"/>
    </location>
</feature>
<evidence type="ECO:0000256" key="2">
    <source>
        <dbReference type="ARBA" id="ARBA00022737"/>
    </source>
</evidence>
<dbReference type="Gene3D" id="1.10.10.60">
    <property type="entry name" value="Homeodomain-like"/>
    <property type="match status" value="2"/>
</dbReference>
<evidence type="ECO:0000256" key="1">
    <source>
        <dbReference type="ARBA" id="ARBA00004123"/>
    </source>
</evidence>
<sequence length="445" mass="50444">MENRENFPSQHQVFFPESYCPDKLPGGREEFALEFPSSFRGFYPEFPHLDQLSVNGSSSNLLYGGQSSCFDPFDASAAFGCLPNFDFYETKPFSNGATFPPLIENNFPVAGGGISDYSPIMNAPITIVPPLRSHLVMPFNCRNIDPLKYRLPDDCSSTTTENGCRPEVGRPSAVIVPRRASKVRKKKSNVVKGQWTVEEDRVLVQLVERYGVRKWSQIAQILNGRIGKQCRERWHNHLRPDIKKDMWSEEEDKILIDAHAEIGNKWAEIAKKLPGRTENSIKNHWNATKRRQFSRRKCRSKYPRQSSLLQEYIKSLNIETINAGCRKKSSLTVANAAMPESSNATMNKAQTHGGDQRRHPPPAPSEAYSGDGDVPEYDFIDMPEFNFDTLEFEESSIDSLLEGMNHDLHGGHHEMEIPPLELGSLMHCEVKKELDLVEMISQVNL</sequence>
<reference evidence="8" key="1">
    <citation type="submission" date="2023-05" db="EMBL/GenBank/DDBJ databases">
        <title>Nepenthes gracilis genome sequencing.</title>
        <authorList>
            <person name="Fukushima K."/>
        </authorList>
    </citation>
    <scope>NUCLEOTIDE SEQUENCE</scope>
    <source>
        <strain evidence="8">SING2019-196</strain>
    </source>
</reference>
<evidence type="ECO:0000256" key="5">
    <source>
        <dbReference type="SAM" id="MobiDB-lite"/>
    </source>
</evidence>
<dbReference type="EMBL" id="BSYO01000023">
    <property type="protein sequence ID" value="GMH21492.1"/>
    <property type="molecule type" value="Genomic_DNA"/>
</dbReference>
<dbReference type="InterPro" id="IPR001005">
    <property type="entry name" value="SANT/Myb"/>
</dbReference>
<gene>
    <name evidence="8" type="ORF">Nepgr_023334</name>
</gene>
<dbReference type="Pfam" id="PF13921">
    <property type="entry name" value="Myb_DNA-bind_6"/>
    <property type="match status" value="1"/>
</dbReference>
<feature type="domain" description="HTH myb-type" evidence="7">
    <location>
        <begin position="187"/>
        <end position="242"/>
    </location>
</feature>
<keyword evidence="2" id="KW-0677">Repeat</keyword>
<keyword evidence="9" id="KW-1185">Reference proteome</keyword>
<dbReference type="GO" id="GO:0000981">
    <property type="term" value="F:DNA-binding transcription factor activity, RNA polymerase II-specific"/>
    <property type="evidence" value="ECO:0007669"/>
    <property type="project" value="TreeGrafter"/>
</dbReference>
<dbReference type="GO" id="GO:0000978">
    <property type="term" value="F:RNA polymerase II cis-regulatory region sequence-specific DNA binding"/>
    <property type="evidence" value="ECO:0007669"/>
    <property type="project" value="TreeGrafter"/>
</dbReference>
<dbReference type="PANTHER" id="PTHR45614">
    <property type="entry name" value="MYB PROTEIN-RELATED"/>
    <property type="match status" value="1"/>
</dbReference>
<comment type="caution">
    <text evidence="8">The sequence shown here is derived from an EMBL/GenBank/DDBJ whole genome shotgun (WGS) entry which is preliminary data.</text>
</comment>
<accession>A0AAD3XXM0</accession>
<feature type="domain" description="Myb-like" evidence="6">
    <location>
        <begin position="239"/>
        <end position="289"/>
    </location>
</feature>
<evidence type="ECO:0008006" key="10">
    <source>
        <dbReference type="Google" id="ProtNLM"/>
    </source>
</evidence>
<dbReference type="Proteomes" id="UP001279734">
    <property type="component" value="Unassembled WGS sequence"/>
</dbReference>
<dbReference type="PANTHER" id="PTHR45614:SF285">
    <property type="entry name" value="TRANSCRIPTION FACTOR MYB98"/>
    <property type="match status" value="1"/>
</dbReference>
<evidence type="ECO:0000259" key="6">
    <source>
        <dbReference type="PROSITE" id="PS50090"/>
    </source>
</evidence>
<proteinExistence type="predicted"/>
<comment type="subcellular location">
    <subcellularLocation>
        <location evidence="1">Nucleus</location>
    </subcellularLocation>
</comment>
<dbReference type="FunFam" id="1.10.10.60:FF:000381">
    <property type="entry name" value="Transcription factor MYB119"/>
    <property type="match status" value="1"/>
</dbReference>
<evidence type="ECO:0000259" key="7">
    <source>
        <dbReference type="PROSITE" id="PS51294"/>
    </source>
</evidence>
<dbReference type="FunFam" id="1.10.10.60:FF:000010">
    <property type="entry name" value="Transcriptional activator Myb isoform A"/>
    <property type="match status" value="1"/>
</dbReference>
<feature type="domain" description="Myb-like" evidence="6">
    <location>
        <begin position="187"/>
        <end position="238"/>
    </location>
</feature>
<organism evidence="8 9">
    <name type="scientific">Nepenthes gracilis</name>
    <name type="common">Slender pitcher plant</name>
    <dbReference type="NCBI Taxonomy" id="150966"/>
    <lineage>
        <taxon>Eukaryota</taxon>
        <taxon>Viridiplantae</taxon>
        <taxon>Streptophyta</taxon>
        <taxon>Embryophyta</taxon>
        <taxon>Tracheophyta</taxon>
        <taxon>Spermatophyta</taxon>
        <taxon>Magnoliopsida</taxon>
        <taxon>eudicotyledons</taxon>
        <taxon>Gunneridae</taxon>
        <taxon>Pentapetalae</taxon>
        <taxon>Caryophyllales</taxon>
        <taxon>Nepenthaceae</taxon>
        <taxon>Nepenthes</taxon>
    </lineage>
</organism>
<dbReference type="PROSITE" id="PS50090">
    <property type="entry name" value="MYB_LIKE"/>
    <property type="match status" value="2"/>
</dbReference>
<evidence type="ECO:0000313" key="8">
    <source>
        <dbReference type="EMBL" id="GMH21492.1"/>
    </source>
</evidence>
<dbReference type="PROSITE" id="PS51294">
    <property type="entry name" value="HTH_MYB"/>
    <property type="match status" value="2"/>
</dbReference>
<keyword evidence="4" id="KW-0539">Nucleus</keyword>
<dbReference type="InterPro" id="IPR009057">
    <property type="entry name" value="Homeodomain-like_sf"/>
</dbReference>
<feature type="compositionally biased region" description="Polar residues" evidence="5">
    <location>
        <begin position="340"/>
        <end position="350"/>
    </location>
</feature>
<dbReference type="InterPro" id="IPR050560">
    <property type="entry name" value="MYB_TF"/>
</dbReference>
<feature type="domain" description="HTH myb-type" evidence="7">
    <location>
        <begin position="243"/>
        <end position="293"/>
    </location>
</feature>
<evidence type="ECO:0000313" key="9">
    <source>
        <dbReference type="Proteomes" id="UP001279734"/>
    </source>
</evidence>
<dbReference type="CDD" id="cd00167">
    <property type="entry name" value="SANT"/>
    <property type="match status" value="2"/>
</dbReference>
<protein>
    <recommendedName>
        <fullName evidence="10">Transcription factor MYB98</fullName>
    </recommendedName>
</protein>
<name>A0AAD3XXM0_NEPGR</name>
<evidence type="ECO:0000256" key="3">
    <source>
        <dbReference type="ARBA" id="ARBA00023125"/>
    </source>
</evidence>
<dbReference type="SUPFAM" id="SSF46689">
    <property type="entry name" value="Homeodomain-like"/>
    <property type="match status" value="1"/>
</dbReference>
<dbReference type="GO" id="GO:0005634">
    <property type="term" value="C:nucleus"/>
    <property type="evidence" value="ECO:0007669"/>
    <property type="project" value="UniProtKB-SubCell"/>
</dbReference>